<protein>
    <submittedName>
        <fullName evidence="2">Uncharacterized protein</fullName>
    </submittedName>
</protein>
<name>A0AAW1R6K0_9CHLO</name>
<reference evidence="2 3" key="1">
    <citation type="journal article" date="2024" name="Nat. Commun.">
        <title>Phylogenomics reveals the evolutionary origins of lichenization in chlorophyte algae.</title>
        <authorList>
            <person name="Puginier C."/>
            <person name="Libourel C."/>
            <person name="Otte J."/>
            <person name="Skaloud P."/>
            <person name="Haon M."/>
            <person name="Grisel S."/>
            <person name="Petersen M."/>
            <person name="Berrin J.G."/>
            <person name="Delaux P.M."/>
            <person name="Dal Grande F."/>
            <person name="Keller J."/>
        </authorList>
    </citation>
    <scope>NUCLEOTIDE SEQUENCE [LARGE SCALE GENOMIC DNA]</scope>
    <source>
        <strain evidence="2 3">SAG 2043</strain>
    </source>
</reference>
<feature type="region of interest" description="Disordered" evidence="1">
    <location>
        <begin position="524"/>
        <end position="571"/>
    </location>
</feature>
<accession>A0AAW1R6K0</accession>
<dbReference type="Proteomes" id="UP001489004">
    <property type="component" value="Unassembled WGS sequence"/>
</dbReference>
<sequence length="799" mass="88547">MGPFDRERGRAASWTASWDSSPLGQPLGGSANTASQGRPAMPRWHDVLGGRAVMGQPWTCRTAFSGARPSASELLGDAWRRRHWSEEYSQQRLEQELYRGKDRIYGIFYDLQGPQDAADAARMAAEEAFKARLKTGSQKRAARELQGLSRKEVADARFLADLLSEEDAAVELEEADMLEEADPEAQPEKGRHLHRIDLNGLAGPVFEECGEASATAGLVQRFFALLRAIRMRDAHFAGCDATLTKFCVEWGLQYPDLPWLVELVARMGGIRDPRVRMYVGVRFWPPKAGARPATLQATVVLRINSAIMVQDLHTLYRIPIGNKATQLKKADVDHILDTHPEKDFLVGWLGLPGADGAITLHRGGAGLDSANLRLWMHTGTKVTAALDKKWIELMVPGMRVAIHETPAEPDKEGGRKRPLYHVDVPGPYQMAVISERLEGLLEDLIRDSLIDDISLRRGGFRTDPTVPLWPFVLLPMRKALVIQRGVGKALMPRIPRDLGPTVRVDMVYQSGLGTGRDALARRVEGTQTTLGRRQTAKSVKATKAKAKGKGKGKGKATEELLEEGEEEGEAAELSAAEAAKARTSRAVLSFVFNLDYPQLSLMLLSDTSDTIGIQRNPKGWRLNNVTIRSDPPELALRRAVVDASDSIRMRHDSTRWDPFGKRPIMTTLDAFLRELQFVADGKLQNKSLLASPDERGADVERDVIEDMHRQLQTLDAVLQALLEQLGEDAFRAARARLPYLQAEERAAVAILKRYALEHEGQGQGQVGSSKYSLSRRHWRRCTKARHPTCAAQSIPLGGC</sequence>
<proteinExistence type="predicted"/>
<feature type="region of interest" description="Disordered" evidence="1">
    <location>
        <begin position="1"/>
        <end position="40"/>
    </location>
</feature>
<comment type="caution">
    <text evidence="2">The sequence shown here is derived from an EMBL/GenBank/DDBJ whole genome shotgun (WGS) entry which is preliminary data.</text>
</comment>
<dbReference type="AlphaFoldDB" id="A0AAW1R6K0"/>
<feature type="compositionally biased region" description="Polar residues" evidence="1">
    <location>
        <begin position="14"/>
        <end position="23"/>
    </location>
</feature>
<dbReference type="EMBL" id="JALJOR010000001">
    <property type="protein sequence ID" value="KAK9829413.1"/>
    <property type="molecule type" value="Genomic_DNA"/>
</dbReference>
<feature type="compositionally biased region" description="Basic residues" evidence="1">
    <location>
        <begin position="540"/>
        <end position="554"/>
    </location>
</feature>
<evidence type="ECO:0000313" key="3">
    <source>
        <dbReference type="Proteomes" id="UP001489004"/>
    </source>
</evidence>
<feature type="compositionally biased region" description="Acidic residues" evidence="1">
    <location>
        <begin position="559"/>
        <end position="570"/>
    </location>
</feature>
<organism evidence="2 3">
    <name type="scientific">[Myrmecia] bisecta</name>
    <dbReference type="NCBI Taxonomy" id="41462"/>
    <lineage>
        <taxon>Eukaryota</taxon>
        <taxon>Viridiplantae</taxon>
        <taxon>Chlorophyta</taxon>
        <taxon>core chlorophytes</taxon>
        <taxon>Trebouxiophyceae</taxon>
        <taxon>Trebouxiales</taxon>
        <taxon>Trebouxiaceae</taxon>
        <taxon>Myrmecia</taxon>
    </lineage>
</organism>
<feature type="compositionally biased region" description="Basic and acidic residues" evidence="1">
    <location>
        <begin position="1"/>
        <end position="10"/>
    </location>
</feature>
<keyword evidence="3" id="KW-1185">Reference proteome</keyword>
<gene>
    <name evidence="2" type="ORF">WJX72_005708</name>
</gene>
<evidence type="ECO:0000256" key="1">
    <source>
        <dbReference type="SAM" id="MobiDB-lite"/>
    </source>
</evidence>
<evidence type="ECO:0000313" key="2">
    <source>
        <dbReference type="EMBL" id="KAK9829413.1"/>
    </source>
</evidence>